<proteinExistence type="predicted"/>
<dbReference type="Proteomes" id="UP000245674">
    <property type="component" value="Unassembled WGS sequence"/>
</dbReference>
<comment type="caution">
    <text evidence="2">The sequence shown here is derived from an EMBL/GenBank/DDBJ whole genome shotgun (WGS) entry which is preliminary data.</text>
</comment>
<sequence>MCSPQVSRFLERIRARVNDGRDPRAATLVWVRGAEDADGAAVVLYRERPEGPVLGRIYRLGEYAAMFDSHLSIEDLADIAFADDLADPTGTGTENQVLDRQAGLEEGSGTQWV</sequence>
<protein>
    <submittedName>
        <fullName evidence="2">Uncharacterized protein</fullName>
    </submittedName>
</protein>
<keyword evidence="3" id="KW-1185">Reference proteome</keyword>
<gene>
    <name evidence="2" type="ORF">B0H03_11157</name>
</gene>
<evidence type="ECO:0000313" key="3">
    <source>
        <dbReference type="Proteomes" id="UP000245674"/>
    </source>
</evidence>
<feature type="region of interest" description="Disordered" evidence="1">
    <location>
        <begin position="88"/>
        <end position="113"/>
    </location>
</feature>
<evidence type="ECO:0000313" key="2">
    <source>
        <dbReference type="EMBL" id="PWJ62448.1"/>
    </source>
</evidence>
<evidence type="ECO:0000256" key="1">
    <source>
        <dbReference type="SAM" id="MobiDB-lite"/>
    </source>
</evidence>
<dbReference type="EMBL" id="QGDV01000011">
    <property type="protein sequence ID" value="PWJ62448.1"/>
    <property type="molecule type" value="Genomic_DNA"/>
</dbReference>
<accession>A0ABX5LA95</accession>
<organism evidence="2 3">
    <name type="scientific">Rathayibacter iranicus NCPPB 2253 = VKM Ac-1602</name>
    <dbReference type="NCBI Taxonomy" id="1328868"/>
    <lineage>
        <taxon>Bacteria</taxon>
        <taxon>Bacillati</taxon>
        <taxon>Actinomycetota</taxon>
        <taxon>Actinomycetes</taxon>
        <taxon>Micrococcales</taxon>
        <taxon>Microbacteriaceae</taxon>
        <taxon>Rathayibacter</taxon>
    </lineage>
</organism>
<name>A0ABX5LA95_9MICO</name>
<reference evidence="2 3" key="1">
    <citation type="submission" date="2018-03" db="EMBL/GenBank/DDBJ databases">
        <title>Genomic Encyclopedia of Type Strains, Phase III (KMG-III): the genomes of soil and plant-associated and newly described type strains.</title>
        <authorList>
            <person name="Whitman W."/>
        </authorList>
    </citation>
    <scope>NUCLEOTIDE SEQUENCE [LARGE SCALE GENOMIC DNA]</scope>
    <source>
        <strain evidence="2 3">VKM Ac-1602</strain>
    </source>
</reference>